<dbReference type="InterPro" id="IPR004995">
    <property type="entry name" value="Spore_Ger"/>
</dbReference>
<evidence type="ECO:0000256" key="4">
    <source>
        <dbReference type="PIRNR" id="PIRNR005690"/>
    </source>
</evidence>
<dbReference type="Proteomes" id="UP001156102">
    <property type="component" value="Unassembled WGS sequence"/>
</dbReference>
<dbReference type="Pfam" id="PF03323">
    <property type="entry name" value="GerA"/>
    <property type="match status" value="1"/>
</dbReference>
<evidence type="ECO:0000313" key="7">
    <source>
        <dbReference type="EMBL" id="MCP8967879.1"/>
    </source>
</evidence>
<organism evidence="7 8">
    <name type="scientific">Ectobacillus ponti</name>
    <dbReference type="NCBI Taxonomy" id="2961894"/>
    <lineage>
        <taxon>Bacteria</taxon>
        <taxon>Bacillati</taxon>
        <taxon>Bacillota</taxon>
        <taxon>Bacilli</taxon>
        <taxon>Bacillales</taxon>
        <taxon>Bacillaceae</taxon>
        <taxon>Ectobacillus</taxon>
    </lineage>
</organism>
<feature type="transmembrane region" description="Helical" evidence="6">
    <location>
        <begin position="305"/>
        <end position="327"/>
    </location>
</feature>
<evidence type="ECO:0000313" key="8">
    <source>
        <dbReference type="Proteomes" id="UP001156102"/>
    </source>
</evidence>
<reference evidence="7" key="1">
    <citation type="submission" date="2022-07" db="EMBL/GenBank/DDBJ databases">
        <authorList>
            <person name="Li W.-J."/>
            <person name="Deng Q.-Q."/>
        </authorList>
    </citation>
    <scope>NUCLEOTIDE SEQUENCE</scope>
    <source>
        <strain evidence="7">SYSU M60031</strain>
    </source>
</reference>
<evidence type="ECO:0000256" key="2">
    <source>
        <dbReference type="ARBA" id="ARBA00005278"/>
    </source>
</evidence>
<sequence length="519" mass="57689">MQEFKEREKQEQTISSPLSESLYENLRRIRTVFQTSHDVVIRELRIGEDKNIPIVIVYTDGLASSQSVSGFILDALLVHTPKVEGVHNPEKLFELMSTSILAGGEVKPLSDFEKLYLAVLAGETVVLLDGCAKALMVSTRGWKDRGVQEPTVQTVIRGPREAFSESLRTNTALVRRRVKDENLHCEQQAIGRITKTDIAVMYIEGIANEKIVKELFERLERIDTDGILESGYIEEFIQDSYLTPFPLTYNTERPDVVAGGLLEGRVAILVDGTPFALLVPVLFGQFFQSAEDYYQRSMIATAIRLLRYVCFFIALLAPSLYIAATTFHQEMLPTQLLISLASQREGIPFPAFVEALIMELTFEILREAGIRMPRPMGQAISIVGALVVGQAAVEAGFVSAAMVIVVSITAISTFVFPSYEMAIPIRVLRFLMMLLAASFGLFGITMGLLGMVLHLCSLRSFGAPYMAPFSPIRLAGQKDMIFRLPHWSLRKRPAMISKENPVRDATPAPAPPRPEGEQS</sequence>
<comment type="similarity">
    <text evidence="2 4">Belongs to the GerABKA family.</text>
</comment>
<dbReference type="RefSeq" id="WP_254757788.1">
    <property type="nucleotide sequence ID" value="NZ_JANCLT010000002.1"/>
</dbReference>
<dbReference type="GO" id="GO:0005886">
    <property type="term" value="C:plasma membrane"/>
    <property type="evidence" value="ECO:0007669"/>
    <property type="project" value="UniProtKB-SubCell"/>
</dbReference>
<accession>A0AA41X763</accession>
<comment type="subcellular location">
    <subcellularLocation>
        <location evidence="4">Cell membrane</location>
    </subcellularLocation>
    <subcellularLocation>
        <location evidence="1">Membrane</location>
        <topology evidence="1">Multi-pass membrane protein</topology>
    </subcellularLocation>
</comment>
<dbReference type="PIRSF" id="PIRSF005690">
    <property type="entry name" value="GerBA"/>
    <property type="match status" value="1"/>
</dbReference>
<gene>
    <name evidence="7" type="ORF">NK662_04915</name>
</gene>
<dbReference type="AlphaFoldDB" id="A0AA41X763"/>
<dbReference type="PANTHER" id="PTHR22550">
    <property type="entry name" value="SPORE GERMINATION PROTEIN"/>
    <property type="match status" value="1"/>
</dbReference>
<feature type="transmembrane region" description="Helical" evidence="6">
    <location>
        <begin position="431"/>
        <end position="455"/>
    </location>
</feature>
<comment type="caution">
    <text evidence="7">The sequence shown here is derived from an EMBL/GenBank/DDBJ whole genome shotgun (WGS) entry which is preliminary data.</text>
</comment>
<dbReference type="EMBL" id="JANCLT010000002">
    <property type="protein sequence ID" value="MCP8967879.1"/>
    <property type="molecule type" value="Genomic_DNA"/>
</dbReference>
<keyword evidence="6" id="KW-0812">Transmembrane</keyword>
<dbReference type="PANTHER" id="PTHR22550:SF5">
    <property type="entry name" value="LEUCINE ZIPPER PROTEIN 4"/>
    <property type="match status" value="1"/>
</dbReference>
<feature type="transmembrane region" description="Helical" evidence="6">
    <location>
        <begin position="399"/>
        <end position="419"/>
    </location>
</feature>
<evidence type="ECO:0000256" key="1">
    <source>
        <dbReference type="ARBA" id="ARBA00004141"/>
    </source>
</evidence>
<keyword evidence="8" id="KW-1185">Reference proteome</keyword>
<keyword evidence="3 4" id="KW-0472">Membrane</keyword>
<name>A0AA41X763_9BACI</name>
<feature type="region of interest" description="Disordered" evidence="5">
    <location>
        <begin position="497"/>
        <end position="519"/>
    </location>
</feature>
<dbReference type="GO" id="GO:0009847">
    <property type="term" value="P:spore germination"/>
    <property type="evidence" value="ECO:0007669"/>
    <property type="project" value="UniProtKB-UniRule"/>
</dbReference>
<protein>
    <submittedName>
        <fullName evidence="7">Spore germination protein</fullName>
    </submittedName>
</protein>
<evidence type="ECO:0000256" key="5">
    <source>
        <dbReference type="SAM" id="MobiDB-lite"/>
    </source>
</evidence>
<keyword evidence="6" id="KW-1133">Transmembrane helix</keyword>
<dbReference type="InterPro" id="IPR050768">
    <property type="entry name" value="UPF0353/GerABKA_families"/>
</dbReference>
<evidence type="ECO:0000256" key="6">
    <source>
        <dbReference type="SAM" id="Phobius"/>
    </source>
</evidence>
<evidence type="ECO:0000256" key="3">
    <source>
        <dbReference type="ARBA" id="ARBA00023136"/>
    </source>
</evidence>
<proteinExistence type="inferred from homology"/>